<dbReference type="GO" id="GO:0016787">
    <property type="term" value="F:hydrolase activity"/>
    <property type="evidence" value="ECO:0007669"/>
    <property type="project" value="UniProtKB-KW"/>
</dbReference>
<dbReference type="InterPro" id="IPR050300">
    <property type="entry name" value="GDXG_lipolytic_enzyme"/>
</dbReference>
<dbReference type="InterPro" id="IPR013094">
    <property type="entry name" value="AB_hydrolase_3"/>
</dbReference>
<feature type="domain" description="Alpha/beta hydrolase fold-3" evidence="2">
    <location>
        <begin position="195"/>
        <end position="341"/>
    </location>
</feature>
<organism evidence="3 4">
    <name type="scientific">Cardiosporidium cionae</name>
    <dbReference type="NCBI Taxonomy" id="476202"/>
    <lineage>
        <taxon>Eukaryota</taxon>
        <taxon>Sar</taxon>
        <taxon>Alveolata</taxon>
        <taxon>Apicomplexa</taxon>
        <taxon>Aconoidasida</taxon>
        <taxon>Nephromycida</taxon>
        <taxon>Cardiosporidium</taxon>
    </lineage>
</organism>
<dbReference type="EMBL" id="JADAQX010000269">
    <property type="protein sequence ID" value="KAF8820936.1"/>
    <property type="molecule type" value="Genomic_DNA"/>
</dbReference>
<keyword evidence="1 3" id="KW-0378">Hydrolase</keyword>
<proteinExistence type="predicted"/>
<evidence type="ECO:0000259" key="2">
    <source>
        <dbReference type="Pfam" id="PF07859"/>
    </source>
</evidence>
<keyword evidence="4" id="KW-1185">Reference proteome</keyword>
<evidence type="ECO:0000313" key="3">
    <source>
        <dbReference type="EMBL" id="KAF8820936.1"/>
    </source>
</evidence>
<dbReference type="InterPro" id="IPR029058">
    <property type="entry name" value="AB_hydrolase_fold"/>
</dbReference>
<dbReference type="Pfam" id="PF07859">
    <property type="entry name" value="Abhydrolase_3"/>
    <property type="match status" value="1"/>
</dbReference>
<reference evidence="3 4" key="1">
    <citation type="journal article" date="2020" name="bioRxiv">
        <title>Metabolic contributions of an alphaproteobacterial endosymbiont in the apicomplexan Cardiosporidium cionae.</title>
        <authorList>
            <person name="Hunter E.S."/>
            <person name="Paight C.J."/>
            <person name="Lane C.E."/>
        </authorList>
    </citation>
    <scope>NUCLEOTIDE SEQUENCE [LARGE SCALE GENOMIC DNA]</scope>
    <source>
        <strain evidence="3">ESH_2018</strain>
    </source>
</reference>
<comment type="caution">
    <text evidence="3">The sequence shown here is derived from an EMBL/GenBank/DDBJ whole genome shotgun (WGS) entry which is preliminary data.</text>
</comment>
<accession>A0ABQ7JAC7</accession>
<sequence length="487" mass="55304">MNFLLVSTNNTNQSSFPKLRVAAIFCVFREMSNIVFFGEKPALLFQVALLLDISENYPFSIIGYLETFENKSSNLSITEFYTGKMLQKPSDPMSINFLSTQRKFERKFHLPAICGIQSRKDIKLKNQVLRINFYASERKGKDLLHIYEKLIAAGDTKKVGNRVVGYEIEAEIALLNQYQNKISCNSKECLSPIAVYFHGGGMVFLDHKAYDKLIRRHANLFDPNIIVLSIDYRLAPEHPFPAALEDCISTLDWLFLEGRNLGLDTSRIVIFGDSAGGSLVASAISVGLLDSEKHPWISSIKAIGLIYPSLCSTCITYSPIIYNNIGLPNHRTSMWWNFMVQNLSTIALMFTTLLKFATSLCSLNSFFTCVAAKIQQANIHTLLLHIYRSIQVEPNSDWRNDPFLIPDVILQRFPPTYFVLFKHDILYDIGLLFHEKLRKCGIYTGLFSAPGMHGFYGNQLFSRYGIAAVEWMSDRLNSHLKSANFVE</sequence>
<dbReference type="Gene3D" id="3.40.50.1820">
    <property type="entry name" value="alpha/beta hydrolase"/>
    <property type="match status" value="1"/>
</dbReference>
<dbReference type="PANTHER" id="PTHR48081:SF8">
    <property type="entry name" value="ALPHA_BETA HYDROLASE FOLD-3 DOMAIN-CONTAINING PROTEIN-RELATED"/>
    <property type="match status" value="1"/>
</dbReference>
<evidence type="ECO:0000313" key="4">
    <source>
        <dbReference type="Proteomes" id="UP000823046"/>
    </source>
</evidence>
<dbReference type="Proteomes" id="UP000823046">
    <property type="component" value="Unassembled WGS sequence"/>
</dbReference>
<name>A0ABQ7JAC7_9APIC</name>
<protein>
    <submittedName>
        <fullName evidence="3">Alpha/beta hydrolase fold domain-containing protein</fullName>
    </submittedName>
</protein>
<gene>
    <name evidence="3" type="ORF">IE077_004402</name>
</gene>
<dbReference type="PANTHER" id="PTHR48081">
    <property type="entry name" value="AB HYDROLASE SUPERFAMILY PROTEIN C4A8.06C"/>
    <property type="match status" value="1"/>
</dbReference>
<evidence type="ECO:0000256" key="1">
    <source>
        <dbReference type="ARBA" id="ARBA00022801"/>
    </source>
</evidence>
<dbReference type="SUPFAM" id="SSF53474">
    <property type="entry name" value="alpha/beta-Hydrolases"/>
    <property type="match status" value="1"/>
</dbReference>